<name>A0A4C1VAW5_EUMVA</name>
<gene>
    <name evidence="1" type="ORF">EVAR_20648_1</name>
</gene>
<organism evidence="1 2">
    <name type="scientific">Eumeta variegata</name>
    <name type="common">Bagworm moth</name>
    <name type="synonym">Eumeta japonica</name>
    <dbReference type="NCBI Taxonomy" id="151549"/>
    <lineage>
        <taxon>Eukaryota</taxon>
        <taxon>Metazoa</taxon>
        <taxon>Ecdysozoa</taxon>
        <taxon>Arthropoda</taxon>
        <taxon>Hexapoda</taxon>
        <taxon>Insecta</taxon>
        <taxon>Pterygota</taxon>
        <taxon>Neoptera</taxon>
        <taxon>Endopterygota</taxon>
        <taxon>Lepidoptera</taxon>
        <taxon>Glossata</taxon>
        <taxon>Ditrysia</taxon>
        <taxon>Tineoidea</taxon>
        <taxon>Psychidae</taxon>
        <taxon>Oiketicinae</taxon>
        <taxon>Eumeta</taxon>
    </lineage>
</organism>
<evidence type="ECO:0000313" key="2">
    <source>
        <dbReference type="Proteomes" id="UP000299102"/>
    </source>
</evidence>
<dbReference type="EMBL" id="BGZK01000309">
    <property type="protein sequence ID" value="GBP35793.1"/>
    <property type="molecule type" value="Genomic_DNA"/>
</dbReference>
<comment type="caution">
    <text evidence="1">The sequence shown here is derived from an EMBL/GenBank/DDBJ whole genome shotgun (WGS) entry which is preliminary data.</text>
</comment>
<evidence type="ECO:0000313" key="1">
    <source>
        <dbReference type="EMBL" id="GBP35793.1"/>
    </source>
</evidence>
<sequence length="274" mass="30781">MMFTQSTEVFTVKTESISTSDVGDLITTLPSLTPHTLLYLRLGGLRSSALLFFFKWGNVIDFHGLGMADRVSSHSYRLKPHGNPTLEHPLTQRCRLLYQGALRPVRIGDRCRQRKDDVRNLLLKVPYEGRGEIFLGRQRFNNHSDNAGNMIAFSNTQRSDNSSNAPGDKKTCSMATRRTLWQAAFDLPALICGKPAPDLAEVCADAGIQDPQSCKAEYRKVVILSQNLVLRTLARSPRMKADSSQRVITQREGYLLVHNPAWFGLTTLQDEFVQ</sequence>
<dbReference type="Proteomes" id="UP000299102">
    <property type="component" value="Unassembled WGS sequence"/>
</dbReference>
<reference evidence="1 2" key="1">
    <citation type="journal article" date="2019" name="Commun. Biol.">
        <title>The bagworm genome reveals a unique fibroin gene that provides high tensile strength.</title>
        <authorList>
            <person name="Kono N."/>
            <person name="Nakamura H."/>
            <person name="Ohtoshi R."/>
            <person name="Tomita M."/>
            <person name="Numata K."/>
            <person name="Arakawa K."/>
        </authorList>
    </citation>
    <scope>NUCLEOTIDE SEQUENCE [LARGE SCALE GENOMIC DNA]</scope>
</reference>
<proteinExistence type="predicted"/>
<protein>
    <submittedName>
        <fullName evidence="1">Uncharacterized protein</fullName>
    </submittedName>
</protein>
<dbReference type="AlphaFoldDB" id="A0A4C1VAW5"/>
<keyword evidence="2" id="KW-1185">Reference proteome</keyword>
<accession>A0A4C1VAW5</accession>